<dbReference type="Pfam" id="PF04892">
    <property type="entry name" value="VanZ"/>
    <property type="match status" value="1"/>
</dbReference>
<feature type="transmembrane region" description="Helical" evidence="1">
    <location>
        <begin position="6"/>
        <end position="28"/>
    </location>
</feature>
<evidence type="ECO:0000313" key="4">
    <source>
        <dbReference type="Proteomes" id="UP000184394"/>
    </source>
</evidence>
<organism evidence="3 4">
    <name type="scientific">Ruminococcus flavefaciens</name>
    <dbReference type="NCBI Taxonomy" id="1265"/>
    <lineage>
        <taxon>Bacteria</taxon>
        <taxon>Bacillati</taxon>
        <taxon>Bacillota</taxon>
        <taxon>Clostridia</taxon>
        <taxon>Eubacteriales</taxon>
        <taxon>Oscillospiraceae</taxon>
        <taxon>Ruminococcus</taxon>
    </lineage>
</organism>
<sequence length="180" mass="20826">MIEISYLQMFIFITLIWILVRFIIAIRFKKFSVKRELQMLLVYICLVVIARFVYFPLHYVDGKIGTLTIGFSKTPSDMINFIPFYFLFDRYDGWLINIIGNIAMFIPFGIVLPICFRKFDNIKKTVIAGICFIVFIELSQLLSPERHTDIDDIILNTSGVMIGACVIFAIRKATNSDLSQ</sequence>
<dbReference type="OrthoDB" id="9805025at2"/>
<feature type="domain" description="VanZ-like" evidence="2">
    <location>
        <begin position="44"/>
        <end position="169"/>
    </location>
</feature>
<keyword evidence="1" id="KW-0472">Membrane</keyword>
<dbReference type="InterPro" id="IPR006976">
    <property type="entry name" value="VanZ-like"/>
</dbReference>
<proteinExistence type="predicted"/>
<protein>
    <submittedName>
        <fullName evidence="3">Glycopeptide antibiotics resistance protein</fullName>
    </submittedName>
</protein>
<keyword evidence="1" id="KW-1133">Transmembrane helix</keyword>
<evidence type="ECO:0000313" key="3">
    <source>
        <dbReference type="EMBL" id="SHM55349.1"/>
    </source>
</evidence>
<dbReference type="PANTHER" id="PTHR36834">
    <property type="entry name" value="MEMBRANE PROTEIN-RELATED"/>
    <property type="match status" value="1"/>
</dbReference>
<feature type="transmembrane region" description="Helical" evidence="1">
    <location>
        <begin position="153"/>
        <end position="170"/>
    </location>
</feature>
<feature type="transmembrane region" description="Helical" evidence="1">
    <location>
        <begin position="94"/>
        <end position="116"/>
    </location>
</feature>
<dbReference type="Proteomes" id="UP000184394">
    <property type="component" value="Unassembled WGS sequence"/>
</dbReference>
<gene>
    <name evidence="3" type="ORF">SAMN04487860_106163</name>
</gene>
<reference evidence="3 4" key="1">
    <citation type="submission" date="2016-11" db="EMBL/GenBank/DDBJ databases">
        <authorList>
            <person name="Jaros S."/>
            <person name="Januszkiewicz K."/>
            <person name="Wedrychowicz H."/>
        </authorList>
    </citation>
    <scope>NUCLEOTIDE SEQUENCE [LARGE SCALE GENOMIC DNA]</scope>
    <source>
        <strain evidence="3 4">Y1</strain>
    </source>
</reference>
<evidence type="ECO:0000259" key="2">
    <source>
        <dbReference type="Pfam" id="PF04892"/>
    </source>
</evidence>
<dbReference type="InterPro" id="IPR053150">
    <property type="entry name" value="Teicoplanin_resist-assoc"/>
</dbReference>
<accession>A0A1M7JQH6</accession>
<name>A0A1M7JQH6_RUMFL</name>
<dbReference type="EMBL" id="FRCT01000006">
    <property type="protein sequence ID" value="SHM55349.1"/>
    <property type="molecule type" value="Genomic_DNA"/>
</dbReference>
<feature type="transmembrane region" description="Helical" evidence="1">
    <location>
        <begin position="40"/>
        <end position="57"/>
    </location>
</feature>
<keyword evidence="1" id="KW-0812">Transmembrane</keyword>
<dbReference type="PANTHER" id="PTHR36834:SF1">
    <property type="entry name" value="INTEGRAL MEMBRANE PROTEIN"/>
    <property type="match status" value="1"/>
</dbReference>
<feature type="transmembrane region" description="Helical" evidence="1">
    <location>
        <begin position="125"/>
        <end position="141"/>
    </location>
</feature>
<dbReference type="RefSeq" id="WP_072950602.1">
    <property type="nucleotide sequence ID" value="NZ_FRCT01000006.1"/>
</dbReference>
<dbReference type="AlphaFoldDB" id="A0A1M7JQH6"/>
<evidence type="ECO:0000256" key="1">
    <source>
        <dbReference type="SAM" id="Phobius"/>
    </source>
</evidence>